<dbReference type="GO" id="GO:0043856">
    <property type="term" value="F:anti-sigma factor antagonist activity"/>
    <property type="evidence" value="ECO:0007669"/>
    <property type="project" value="InterPro"/>
</dbReference>
<dbReference type="Gene3D" id="3.30.750.24">
    <property type="entry name" value="STAS domain"/>
    <property type="match status" value="1"/>
</dbReference>
<dbReference type="RefSeq" id="WP_109804884.1">
    <property type="nucleotide sequence ID" value="NZ_QGKS01000386.1"/>
</dbReference>
<dbReference type="InterPro" id="IPR058548">
    <property type="entry name" value="MlaB-like_STAS"/>
</dbReference>
<dbReference type="PANTHER" id="PTHR33495">
    <property type="entry name" value="ANTI-SIGMA FACTOR ANTAGONIST TM_1081-RELATED-RELATED"/>
    <property type="match status" value="1"/>
</dbReference>
<dbReference type="SUPFAM" id="SSF52091">
    <property type="entry name" value="SpoIIaa-like"/>
    <property type="match status" value="1"/>
</dbReference>
<dbReference type="PANTHER" id="PTHR33495:SF2">
    <property type="entry name" value="ANTI-SIGMA FACTOR ANTAGONIST TM_1081-RELATED"/>
    <property type="match status" value="1"/>
</dbReference>
<dbReference type="AlphaFoldDB" id="A0A317D547"/>
<dbReference type="Proteomes" id="UP000246050">
    <property type="component" value="Unassembled WGS sequence"/>
</dbReference>
<protein>
    <recommendedName>
        <fullName evidence="2">Anti-sigma factor antagonist</fullName>
    </recommendedName>
</protein>
<name>A0A317D547_9ACTN</name>
<dbReference type="CDD" id="cd07043">
    <property type="entry name" value="STAS_anti-anti-sigma_factors"/>
    <property type="match status" value="1"/>
</dbReference>
<comment type="similarity">
    <text evidence="1 2">Belongs to the anti-sigma-factor antagonist family.</text>
</comment>
<comment type="caution">
    <text evidence="4">The sequence shown here is derived from an EMBL/GenBank/DDBJ whole genome shotgun (WGS) entry which is preliminary data.</text>
</comment>
<evidence type="ECO:0000256" key="1">
    <source>
        <dbReference type="ARBA" id="ARBA00009013"/>
    </source>
</evidence>
<dbReference type="InterPro" id="IPR036513">
    <property type="entry name" value="STAS_dom_sf"/>
</dbReference>
<dbReference type="InterPro" id="IPR003658">
    <property type="entry name" value="Anti-sigma_ant"/>
</dbReference>
<dbReference type="InterPro" id="IPR002645">
    <property type="entry name" value="STAS_dom"/>
</dbReference>
<evidence type="ECO:0000313" key="4">
    <source>
        <dbReference type="EMBL" id="PWR09724.1"/>
    </source>
</evidence>
<organism evidence="4 5">
    <name type="scientific">Micromonospora sicca</name>
    <dbReference type="NCBI Taxonomy" id="2202420"/>
    <lineage>
        <taxon>Bacteria</taxon>
        <taxon>Bacillati</taxon>
        <taxon>Actinomycetota</taxon>
        <taxon>Actinomycetes</taxon>
        <taxon>Micromonosporales</taxon>
        <taxon>Micromonosporaceae</taxon>
        <taxon>Micromonospora</taxon>
    </lineage>
</organism>
<accession>A0A317D547</accession>
<evidence type="ECO:0000313" key="5">
    <source>
        <dbReference type="Proteomes" id="UP000246050"/>
    </source>
</evidence>
<sequence length="113" mass="12192">MEQETTWQWRCDIEPDGTVVTLLGEIDMAGADHLRDVLRKAIAQATRVDVDLAQLTFIDSAVINTLVAAHKHAADLDVRLTLVNPTGHVRRVLAVTGILHTLGGTPSPPDPPA</sequence>
<evidence type="ECO:0000259" key="3">
    <source>
        <dbReference type="PROSITE" id="PS50801"/>
    </source>
</evidence>
<gene>
    <name evidence="4" type="ORF">DKT69_30405</name>
</gene>
<feature type="domain" description="STAS" evidence="3">
    <location>
        <begin position="19"/>
        <end position="113"/>
    </location>
</feature>
<dbReference type="Pfam" id="PF13466">
    <property type="entry name" value="STAS_2"/>
    <property type="match status" value="1"/>
</dbReference>
<evidence type="ECO:0000256" key="2">
    <source>
        <dbReference type="RuleBase" id="RU003749"/>
    </source>
</evidence>
<reference evidence="4 5" key="1">
    <citation type="submission" date="2018-05" db="EMBL/GenBank/DDBJ databases">
        <title>Micromonosporas from Atacama Desert.</title>
        <authorList>
            <person name="Carro L."/>
            <person name="Golinska P."/>
            <person name="Klenk H.-P."/>
            <person name="Goodfellow M."/>
        </authorList>
    </citation>
    <scope>NUCLEOTIDE SEQUENCE [LARGE SCALE GENOMIC DNA]</scope>
    <source>
        <strain evidence="4 5">4G51</strain>
    </source>
</reference>
<dbReference type="OrthoDB" id="4833278at2"/>
<dbReference type="PROSITE" id="PS50801">
    <property type="entry name" value="STAS"/>
    <property type="match status" value="1"/>
</dbReference>
<dbReference type="NCBIfam" id="TIGR00377">
    <property type="entry name" value="ant_ant_sig"/>
    <property type="match status" value="1"/>
</dbReference>
<dbReference type="EMBL" id="QGKS01000386">
    <property type="protein sequence ID" value="PWR09724.1"/>
    <property type="molecule type" value="Genomic_DNA"/>
</dbReference>
<proteinExistence type="inferred from homology"/>